<proteinExistence type="predicted"/>
<keyword evidence="1" id="KW-0812">Transmembrane</keyword>
<feature type="transmembrane region" description="Helical" evidence="1">
    <location>
        <begin position="92"/>
        <end position="112"/>
    </location>
</feature>
<keyword evidence="1" id="KW-1133">Transmembrane helix</keyword>
<feature type="transmembrane region" description="Helical" evidence="1">
    <location>
        <begin position="124"/>
        <end position="144"/>
    </location>
</feature>
<dbReference type="EMBL" id="JACIDM010000001">
    <property type="protein sequence ID" value="MBB4082590.1"/>
    <property type="molecule type" value="Genomic_DNA"/>
</dbReference>
<keyword evidence="1" id="KW-0472">Membrane</keyword>
<accession>A0A7W6NNP8</accession>
<keyword evidence="3" id="KW-1185">Reference proteome</keyword>
<sequence>MTDTSMPSMTRSTPWHLWLVGVVSLLWNGFGAFDFIQTTMRGEAYMRESGMTQAMIDYFNAMPAWMYGPWVLGVWGAVAGTLLLLLRNRFAVHAFALSLAGAVISLIYGQFINKMPALPPEMAMMQYMPYVIVVIAAFLAWYAWTMRKKGVLA</sequence>
<dbReference type="Proteomes" id="UP000529946">
    <property type="component" value="Unassembled WGS sequence"/>
</dbReference>
<evidence type="ECO:0000313" key="2">
    <source>
        <dbReference type="EMBL" id="MBB4082590.1"/>
    </source>
</evidence>
<organism evidence="2 3">
    <name type="scientific">Brevundimonas lenta</name>
    <dbReference type="NCBI Taxonomy" id="424796"/>
    <lineage>
        <taxon>Bacteria</taxon>
        <taxon>Pseudomonadati</taxon>
        <taxon>Pseudomonadota</taxon>
        <taxon>Alphaproteobacteria</taxon>
        <taxon>Caulobacterales</taxon>
        <taxon>Caulobacteraceae</taxon>
        <taxon>Brevundimonas</taxon>
    </lineage>
</organism>
<evidence type="ECO:0008006" key="4">
    <source>
        <dbReference type="Google" id="ProtNLM"/>
    </source>
</evidence>
<name>A0A7W6NNP8_9CAUL</name>
<evidence type="ECO:0000313" key="3">
    <source>
        <dbReference type="Proteomes" id="UP000529946"/>
    </source>
</evidence>
<feature type="transmembrane region" description="Helical" evidence="1">
    <location>
        <begin position="64"/>
        <end position="85"/>
    </location>
</feature>
<dbReference type="AlphaFoldDB" id="A0A7W6NNP8"/>
<reference evidence="2 3" key="1">
    <citation type="submission" date="2020-08" db="EMBL/GenBank/DDBJ databases">
        <title>Genomic Encyclopedia of Type Strains, Phase IV (KMG-IV): sequencing the most valuable type-strain genomes for metagenomic binning, comparative biology and taxonomic classification.</title>
        <authorList>
            <person name="Goeker M."/>
        </authorList>
    </citation>
    <scope>NUCLEOTIDE SEQUENCE [LARGE SCALE GENOMIC DNA]</scope>
    <source>
        <strain evidence="2 3">DSM 23960</strain>
    </source>
</reference>
<comment type="caution">
    <text evidence="2">The sequence shown here is derived from an EMBL/GenBank/DDBJ whole genome shotgun (WGS) entry which is preliminary data.</text>
</comment>
<gene>
    <name evidence="2" type="ORF">GGR12_001429</name>
</gene>
<dbReference type="RefSeq" id="WP_183203653.1">
    <property type="nucleotide sequence ID" value="NZ_BAAAER010000001.1"/>
</dbReference>
<evidence type="ECO:0000256" key="1">
    <source>
        <dbReference type="SAM" id="Phobius"/>
    </source>
</evidence>
<protein>
    <recommendedName>
        <fullName evidence="4">Sugar transporter</fullName>
    </recommendedName>
</protein>